<comment type="caution">
    <text evidence="2">The sequence shown here is derived from an EMBL/GenBank/DDBJ whole genome shotgun (WGS) entry which is preliminary data.</text>
</comment>
<dbReference type="VEuPathDB" id="FungiDB:PEXP_000110"/>
<dbReference type="GeneID" id="27679251"/>
<dbReference type="PANTHER" id="PTHR40630:SF1">
    <property type="entry name" value="DNA-BINDING PROTEIN"/>
    <property type="match status" value="1"/>
</dbReference>
<name>A0A0A2JUR7_PENEN</name>
<accession>A0A0A2JUR7</accession>
<sequence>MSAKDDDSGRRIMQILEQNPTKNPSDYSDQDIDLMRRVVSYCKRHLAQEERSKQDTSSKSYRSLKNWGHDSLKE</sequence>
<feature type="compositionally biased region" description="Basic and acidic residues" evidence="1">
    <location>
        <begin position="46"/>
        <end position="56"/>
    </location>
</feature>
<dbReference type="STRING" id="27334.A0A0A2JUR7"/>
<evidence type="ECO:0000313" key="3">
    <source>
        <dbReference type="Proteomes" id="UP000030143"/>
    </source>
</evidence>
<evidence type="ECO:0000256" key="1">
    <source>
        <dbReference type="SAM" id="MobiDB-lite"/>
    </source>
</evidence>
<feature type="region of interest" description="Disordered" evidence="1">
    <location>
        <begin position="1"/>
        <end position="31"/>
    </location>
</feature>
<feature type="region of interest" description="Disordered" evidence="1">
    <location>
        <begin position="46"/>
        <end position="74"/>
    </location>
</feature>
<dbReference type="EMBL" id="JQFZ01000117">
    <property type="protein sequence ID" value="KGO58576.1"/>
    <property type="molecule type" value="Genomic_DNA"/>
</dbReference>
<evidence type="ECO:0000313" key="2">
    <source>
        <dbReference type="EMBL" id="KGO58576.1"/>
    </source>
</evidence>
<keyword evidence="3" id="KW-1185">Reference proteome</keyword>
<proteinExistence type="predicted"/>
<dbReference type="PANTHER" id="PTHR40630">
    <property type="entry name" value="POSSIBLE DNA-BINDING PROTEIN"/>
    <property type="match status" value="1"/>
</dbReference>
<dbReference type="AlphaFoldDB" id="A0A0A2JUR7"/>
<dbReference type="Proteomes" id="UP000030143">
    <property type="component" value="Unassembled WGS sequence"/>
</dbReference>
<gene>
    <name evidence="2" type="ORF">PEX2_065600</name>
</gene>
<dbReference type="Pfam" id="PF11338">
    <property type="entry name" value="DUF3140"/>
    <property type="match status" value="1"/>
</dbReference>
<reference evidence="2 3" key="1">
    <citation type="journal article" date="2015" name="Mol. Plant Microbe Interact.">
        <title>Genome, transcriptome, and functional analyses of Penicillium expansum provide new insights into secondary metabolism and pathogenicity.</title>
        <authorList>
            <person name="Ballester A.R."/>
            <person name="Marcet-Houben M."/>
            <person name="Levin E."/>
            <person name="Sela N."/>
            <person name="Selma-Lazaro C."/>
            <person name="Carmona L."/>
            <person name="Wisniewski M."/>
            <person name="Droby S."/>
            <person name="Gonzalez-Candelas L."/>
            <person name="Gabaldon T."/>
        </authorList>
    </citation>
    <scope>NUCLEOTIDE SEQUENCE [LARGE SCALE GENOMIC DNA]</scope>
    <source>
        <strain evidence="2 3">MD-8</strain>
    </source>
</reference>
<dbReference type="HOGENOM" id="CLU_2688567_0_0_1"/>
<feature type="compositionally biased region" description="Basic and acidic residues" evidence="1">
    <location>
        <begin position="1"/>
        <end position="10"/>
    </location>
</feature>
<organism evidence="2 3">
    <name type="scientific">Penicillium expansum</name>
    <name type="common">Blue mold rot fungus</name>
    <dbReference type="NCBI Taxonomy" id="27334"/>
    <lineage>
        <taxon>Eukaryota</taxon>
        <taxon>Fungi</taxon>
        <taxon>Dikarya</taxon>
        <taxon>Ascomycota</taxon>
        <taxon>Pezizomycotina</taxon>
        <taxon>Eurotiomycetes</taxon>
        <taxon>Eurotiomycetidae</taxon>
        <taxon>Eurotiales</taxon>
        <taxon>Aspergillaceae</taxon>
        <taxon>Penicillium</taxon>
    </lineage>
</organism>
<dbReference type="InterPro" id="IPR021487">
    <property type="entry name" value="DUF3140"/>
</dbReference>
<feature type="compositionally biased region" description="Polar residues" evidence="1">
    <location>
        <begin position="16"/>
        <end position="27"/>
    </location>
</feature>
<protein>
    <submittedName>
        <fullName evidence="2">Uncharacterized protein</fullName>
    </submittedName>
</protein>
<dbReference type="RefSeq" id="XP_016600013.1">
    <property type="nucleotide sequence ID" value="XM_016743831.1"/>
</dbReference>